<dbReference type="STRING" id="1330021.A0A367LAB7"/>
<dbReference type="Proteomes" id="UP000253664">
    <property type="component" value="Unassembled WGS sequence"/>
</dbReference>
<feature type="transmembrane region" description="Helical" evidence="2">
    <location>
        <begin position="41"/>
        <end position="59"/>
    </location>
</feature>
<evidence type="ECO:0000313" key="3">
    <source>
        <dbReference type="EMBL" id="RCI11354.1"/>
    </source>
</evidence>
<feature type="compositionally biased region" description="Low complexity" evidence="1">
    <location>
        <begin position="272"/>
        <end position="281"/>
    </location>
</feature>
<dbReference type="EMBL" id="LKCN02000010">
    <property type="protein sequence ID" value="RCI11354.1"/>
    <property type="molecule type" value="Genomic_DNA"/>
</dbReference>
<keyword evidence="2" id="KW-0812">Transmembrane</keyword>
<sequence>MKTMFFNPGILYMLVSVGLSAVAVVVYFHASHLSLPLPKSITFLAMLLPIMAFLNAYIYPNLLLRASSSSSPSSSPQPTQSRLSPTRLAPLVLQASQALLTAVLATAFLLRGLVPSPLVVDFLLDARWNHLFLGRRRGDAASPIELVQDSFDCCGFRTLDDRAFPFDGPPSCADEYHRVRPCRIPWARAMQATSAIDFAVVLTVGLMQLLGLLLMRERTAWWTALRTQNWKEAAADYDNDSQPLLPDDDDDDDDDDDVARRQRSSYGALLQASRPEAAAADASRRAVTR</sequence>
<protein>
    <recommendedName>
        <fullName evidence="5">Tetraspanin Tsp3</fullName>
    </recommendedName>
</protein>
<proteinExistence type="predicted"/>
<gene>
    <name evidence="3" type="ORF">L249_7133</name>
</gene>
<dbReference type="OrthoDB" id="71600at2759"/>
<feature type="transmembrane region" description="Helical" evidence="2">
    <location>
        <begin position="195"/>
        <end position="215"/>
    </location>
</feature>
<feature type="compositionally biased region" description="Acidic residues" evidence="1">
    <location>
        <begin position="246"/>
        <end position="257"/>
    </location>
</feature>
<evidence type="ECO:0000256" key="1">
    <source>
        <dbReference type="SAM" id="MobiDB-lite"/>
    </source>
</evidence>
<organism evidence="3 4">
    <name type="scientific">Ophiocordyceps polyrhachis-furcata BCC 54312</name>
    <dbReference type="NCBI Taxonomy" id="1330021"/>
    <lineage>
        <taxon>Eukaryota</taxon>
        <taxon>Fungi</taxon>
        <taxon>Dikarya</taxon>
        <taxon>Ascomycota</taxon>
        <taxon>Pezizomycotina</taxon>
        <taxon>Sordariomycetes</taxon>
        <taxon>Hypocreomycetidae</taxon>
        <taxon>Hypocreales</taxon>
        <taxon>Ophiocordycipitaceae</taxon>
        <taxon>Ophiocordyceps</taxon>
    </lineage>
</organism>
<accession>A0A367LAB7</accession>
<feature type="transmembrane region" description="Helical" evidence="2">
    <location>
        <begin position="9"/>
        <end position="29"/>
    </location>
</feature>
<evidence type="ECO:0000313" key="4">
    <source>
        <dbReference type="Proteomes" id="UP000253664"/>
    </source>
</evidence>
<keyword evidence="4" id="KW-1185">Reference proteome</keyword>
<reference evidence="3 4" key="1">
    <citation type="journal article" date="2015" name="BMC Genomics">
        <title>Insights from the genome of Ophiocordyceps polyrhachis-furcata to pathogenicity and host specificity in insect fungi.</title>
        <authorList>
            <person name="Wichadakul D."/>
            <person name="Kobmoo N."/>
            <person name="Ingsriswang S."/>
            <person name="Tangphatsornruang S."/>
            <person name="Chantasingh D."/>
            <person name="Luangsa-ard J.J."/>
            <person name="Eurwilaichitr L."/>
        </authorList>
    </citation>
    <scope>NUCLEOTIDE SEQUENCE [LARGE SCALE GENOMIC DNA]</scope>
    <source>
        <strain evidence="3 4">BCC 54312</strain>
    </source>
</reference>
<comment type="caution">
    <text evidence="3">The sequence shown here is derived from an EMBL/GenBank/DDBJ whole genome shotgun (WGS) entry which is preliminary data.</text>
</comment>
<name>A0A367LAB7_9HYPO</name>
<dbReference type="AlphaFoldDB" id="A0A367LAB7"/>
<keyword evidence="2" id="KW-0472">Membrane</keyword>
<evidence type="ECO:0000256" key="2">
    <source>
        <dbReference type="SAM" id="Phobius"/>
    </source>
</evidence>
<keyword evidence="2" id="KW-1133">Transmembrane helix</keyword>
<evidence type="ECO:0008006" key="5">
    <source>
        <dbReference type="Google" id="ProtNLM"/>
    </source>
</evidence>
<feature type="region of interest" description="Disordered" evidence="1">
    <location>
        <begin position="237"/>
        <end position="289"/>
    </location>
</feature>
<feature type="transmembrane region" description="Helical" evidence="2">
    <location>
        <begin position="91"/>
        <end position="114"/>
    </location>
</feature>